<keyword evidence="1" id="KW-0812">Transmembrane</keyword>
<dbReference type="Proteomes" id="UP000215914">
    <property type="component" value="Chromosome 10"/>
</dbReference>
<evidence type="ECO:0000256" key="1">
    <source>
        <dbReference type="SAM" id="Phobius"/>
    </source>
</evidence>
<dbReference type="InParanoid" id="A0A251TGN6"/>
<feature type="transmembrane region" description="Helical" evidence="1">
    <location>
        <begin position="44"/>
        <end position="62"/>
    </location>
</feature>
<keyword evidence="1" id="KW-0472">Membrane</keyword>
<accession>A0A251TGN6</accession>
<evidence type="ECO:0000313" key="3">
    <source>
        <dbReference type="EMBL" id="OTG09899.1"/>
    </source>
</evidence>
<keyword evidence="1" id="KW-1133">Transmembrane helix</keyword>
<organism evidence="3 4">
    <name type="scientific">Helianthus annuus</name>
    <name type="common">Common sunflower</name>
    <dbReference type="NCBI Taxonomy" id="4232"/>
    <lineage>
        <taxon>Eukaryota</taxon>
        <taxon>Viridiplantae</taxon>
        <taxon>Streptophyta</taxon>
        <taxon>Embryophyta</taxon>
        <taxon>Tracheophyta</taxon>
        <taxon>Spermatophyta</taxon>
        <taxon>Magnoliopsida</taxon>
        <taxon>eudicotyledons</taxon>
        <taxon>Gunneridae</taxon>
        <taxon>Pentapetalae</taxon>
        <taxon>asterids</taxon>
        <taxon>campanulids</taxon>
        <taxon>Asterales</taxon>
        <taxon>Asteraceae</taxon>
        <taxon>Asteroideae</taxon>
        <taxon>Heliantheae alliance</taxon>
        <taxon>Heliantheae</taxon>
        <taxon>Helianthus</taxon>
    </lineage>
</organism>
<reference evidence="2" key="3">
    <citation type="submission" date="2020-06" db="EMBL/GenBank/DDBJ databases">
        <title>Helianthus annuus Genome sequencing and assembly Release 2.</title>
        <authorList>
            <person name="Gouzy J."/>
            <person name="Langlade N."/>
            <person name="Munos S."/>
        </authorList>
    </citation>
    <scope>NUCLEOTIDE SEQUENCE</scope>
    <source>
        <tissue evidence="2">Leaves</tissue>
    </source>
</reference>
<sequence>MTQHLKWVYVFLQSVSNCVRVKMGSFKNHFKWVRVKTGWLRKGFLCWLVVAAVVSSCQLLWWHQHRLVIKDIHQGH</sequence>
<dbReference type="EMBL" id="MNCJ02000317">
    <property type="protein sequence ID" value="KAF5817618.1"/>
    <property type="molecule type" value="Genomic_DNA"/>
</dbReference>
<reference evidence="2 4" key="1">
    <citation type="journal article" date="2017" name="Nature">
        <title>The sunflower genome provides insights into oil metabolism, flowering and Asterid evolution.</title>
        <authorList>
            <person name="Badouin H."/>
            <person name="Gouzy J."/>
            <person name="Grassa C.J."/>
            <person name="Murat F."/>
            <person name="Staton S.E."/>
            <person name="Cottret L."/>
            <person name="Lelandais-Briere C."/>
            <person name="Owens G.L."/>
            <person name="Carrere S."/>
            <person name="Mayjonade B."/>
            <person name="Legrand L."/>
            <person name="Gill N."/>
            <person name="Kane N.C."/>
            <person name="Bowers J.E."/>
            <person name="Hubner S."/>
            <person name="Bellec A."/>
            <person name="Berard A."/>
            <person name="Berges H."/>
            <person name="Blanchet N."/>
            <person name="Boniface M.C."/>
            <person name="Brunel D."/>
            <person name="Catrice O."/>
            <person name="Chaidir N."/>
            <person name="Claudel C."/>
            <person name="Donnadieu C."/>
            <person name="Faraut T."/>
            <person name="Fievet G."/>
            <person name="Helmstetter N."/>
            <person name="King M."/>
            <person name="Knapp S.J."/>
            <person name="Lai Z."/>
            <person name="Le Paslier M.C."/>
            <person name="Lippi Y."/>
            <person name="Lorenzon L."/>
            <person name="Mandel J.R."/>
            <person name="Marage G."/>
            <person name="Marchand G."/>
            <person name="Marquand E."/>
            <person name="Bret-Mestries E."/>
            <person name="Morien E."/>
            <person name="Nambeesan S."/>
            <person name="Nguyen T."/>
            <person name="Pegot-Espagnet P."/>
            <person name="Pouilly N."/>
            <person name="Raftis F."/>
            <person name="Sallet E."/>
            <person name="Schiex T."/>
            <person name="Thomas J."/>
            <person name="Vandecasteele C."/>
            <person name="Vares D."/>
            <person name="Vear F."/>
            <person name="Vautrin S."/>
            <person name="Crespi M."/>
            <person name="Mangin B."/>
            <person name="Burke J.M."/>
            <person name="Salse J."/>
            <person name="Munos S."/>
            <person name="Vincourt P."/>
            <person name="Rieseberg L.H."/>
            <person name="Langlade N.B."/>
        </authorList>
    </citation>
    <scope>NUCLEOTIDE SEQUENCE [LARGE SCALE GENOMIC DNA]</scope>
    <source>
        <strain evidence="4">cv. SF193</strain>
        <tissue evidence="2">Leaves</tissue>
    </source>
</reference>
<reference evidence="3" key="2">
    <citation type="submission" date="2017-02" db="EMBL/GenBank/DDBJ databases">
        <title>Sunflower complete genome.</title>
        <authorList>
            <person name="Langlade N."/>
            <person name="Munos S."/>
        </authorList>
    </citation>
    <scope>NUCLEOTIDE SEQUENCE [LARGE SCALE GENOMIC DNA]</scope>
    <source>
        <tissue evidence="3">Leaves</tissue>
    </source>
</reference>
<protein>
    <submittedName>
        <fullName evidence="3">Uncharacterized protein</fullName>
    </submittedName>
</protein>
<evidence type="ECO:0000313" key="2">
    <source>
        <dbReference type="EMBL" id="KAF5817618.1"/>
    </source>
</evidence>
<dbReference type="Gramene" id="mRNA:HanXRQr2_Chr02g0055161">
    <property type="protein sequence ID" value="mRNA:HanXRQr2_Chr02g0055161"/>
    <property type="gene ID" value="HanXRQr2_Chr02g0055161"/>
</dbReference>
<dbReference type="AlphaFoldDB" id="A0A251TGN6"/>
<keyword evidence="4" id="KW-1185">Reference proteome</keyword>
<gene>
    <name evidence="3" type="ORF">HannXRQ_Chr10g0281591</name>
    <name evidence="2" type="ORF">HanXRQr2_Chr02g0055161</name>
</gene>
<name>A0A251TGN6_HELAN</name>
<evidence type="ECO:0000313" key="4">
    <source>
        <dbReference type="Proteomes" id="UP000215914"/>
    </source>
</evidence>
<dbReference type="EMBL" id="CM007899">
    <property type="protein sequence ID" value="OTG09899.1"/>
    <property type="molecule type" value="Genomic_DNA"/>
</dbReference>
<proteinExistence type="predicted"/>